<name>A0A4Y2L9F9_ARAVE</name>
<comment type="caution">
    <text evidence="1">The sequence shown here is derived from an EMBL/GenBank/DDBJ whole genome shotgun (WGS) entry which is preliminary data.</text>
</comment>
<sequence>MGIRKFLNKLSPSINPLLEEIRNSQTEDDINKTRSHLQNKIIDACKSTYKINMLEVARPPSWYTSKLEIEKNRLKAPGRRAQRIPED</sequence>
<accession>A0A4Y2L9F9</accession>
<dbReference type="EMBL" id="BGPR01005469">
    <property type="protein sequence ID" value="GBN10463.1"/>
    <property type="molecule type" value="Genomic_DNA"/>
</dbReference>
<organism evidence="1 2">
    <name type="scientific">Araneus ventricosus</name>
    <name type="common">Orbweaver spider</name>
    <name type="synonym">Epeira ventricosa</name>
    <dbReference type="NCBI Taxonomy" id="182803"/>
    <lineage>
        <taxon>Eukaryota</taxon>
        <taxon>Metazoa</taxon>
        <taxon>Ecdysozoa</taxon>
        <taxon>Arthropoda</taxon>
        <taxon>Chelicerata</taxon>
        <taxon>Arachnida</taxon>
        <taxon>Araneae</taxon>
        <taxon>Araneomorphae</taxon>
        <taxon>Entelegynae</taxon>
        <taxon>Araneoidea</taxon>
        <taxon>Araneidae</taxon>
        <taxon>Araneus</taxon>
    </lineage>
</organism>
<reference evidence="1 2" key="1">
    <citation type="journal article" date="2019" name="Sci. Rep.">
        <title>Orb-weaving spider Araneus ventricosus genome elucidates the spidroin gene catalogue.</title>
        <authorList>
            <person name="Kono N."/>
            <person name="Nakamura H."/>
            <person name="Ohtoshi R."/>
            <person name="Moran D.A.P."/>
            <person name="Shinohara A."/>
            <person name="Yoshida Y."/>
            <person name="Fujiwara M."/>
            <person name="Mori M."/>
            <person name="Tomita M."/>
            <person name="Arakawa K."/>
        </authorList>
    </citation>
    <scope>NUCLEOTIDE SEQUENCE [LARGE SCALE GENOMIC DNA]</scope>
</reference>
<dbReference type="Proteomes" id="UP000499080">
    <property type="component" value="Unassembled WGS sequence"/>
</dbReference>
<evidence type="ECO:0000313" key="2">
    <source>
        <dbReference type="Proteomes" id="UP000499080"/>
    </source>
</evidence>
<evidence type="ECO:0000313" key="1">
    <source>
        <dbReference type="EMBL" id="GBN10463.1"/>
    </source>
</evidence>
<gene>
    <name evidence="1" type="ORF">AVEN_90708_1</name>
</gene>
<proteinExistence type="predicted"/>
<keyword evidence="2" id="KW-1185">Reference proteome</keyword>
<dbReference type="AlphaFoldDB" id="A0A4Y2L9F9"/>
<protein>
    <submittedName>
        <fullName evidence="1">Uncharacterized protein</fullName>
    </submittedName>
</protein>